<proteinExistence type="predicted"/>
<organism evidence="2 3">
    <name type="scientific">Chthonomonas calidirosea (strain DSM 23976 / ICMP 18418 / T49)</name>
    <dbReference type="NCBI Taxonomy" id="1303518"/>
    <lineage>
        <taxon>Bacteria</taxon>
        <taxon>Bacillati</taxon>
        <taxon>Armatimonadota</taxon>
        <taxon>Chthonomonadia</taxon>
        <taxon>Chthonomonadales</taxon>
        <taxon>Chthonomonadaceae</taxon>
        <taxon>Chthonomonas</taxon>
    </lineage>
</organism>
<dbReference type="PATRIC" id="fig|1303518.3.peg.2387"/>
<keyword evidence="3" id="KW-1185">Reference proteome</keyword>
<dbReference type="InterPro" id="IPR016024">
    <property type="entry name" value="ARM-type_fold"/>
</dbReference>
<protein>
    <submittedName>
        <fullName evidence="2">HEAT repeats</fullName>
    </submittedName>
</protein>
<dbReference type="SUPFAM" id="SSF48371">
    <property type="entry name" value="ARM repeat"/>
    <property type="match status" value="1"/>
</dbReference>
<dbReference type="EMBL" id="HF951689">
    <property type="protein sequence ID" value="CCW36103.1"/>
    <property type="molecule type" value="Genomic_DNA"/>
</dbReference>
<dbReference type="Proteomes" id="UP000014227">
    <property type="component" value="Chromosome I"/>
</dbReference>
<dbReference type="Gene3D" id="1.25.10.10">
    <property type="entry name" value="Leucine-rich Repeat Variant"/>
    <property type="match status" value="1"/>
</dbReference>
<dbReference type="KEGG" id="ccz:CCALI_02296"/>
<dbReference type="AlphaFoldDB" id="S0EW58"/>
<evidence type="ECO:0000313" key="3">
    <source>
        <dbReference type="Proteomes" id="UP000014227"/>
    </source>
</evidence>
<gene>
    <name evidence="2" type="ORF">CCALI_02296</name>
</gene>
<keyword evidence="1" id="KW-1133">Transmembrane helix</keyword>
<dbReference type="STRING" id="454171.CP488_01799"/>
<dbReference type="InParanoid" id="S0EW58"/>
<evidence type="ECO:0000313" key="2">
    <source>
        <dbReference type="EMBL" id="CCW36103.1"/>
    </source>
</evidence>
<sequence>MLPGFCQLAPYALKLHRGKIQKGLEGYCHHQNNPPPIQVDEKNMSRKKLFAIGIGIALGVLVGVILFWPYYHTHWSPEARLARATGMDPTVYVRARDIDMKARHTHSLSSADMAQIKTFLNYEASNRPSIIRMRAIDALTQLRHTPYAVEAQRLIQTKLSDPDPYVRIFALRHLNAMNPQLGAQEAERLLFDPNEDVRSEASLILKYDKGVQP</sequence>
<accession>S0EW58</accession>
<name>S0EW58_CHTCT</name>
<feature type="transmembrane region" description="Helical" evidence="1">
    <location>
        <begin position="49"/>
        <end position="71"/>
    </location>
</feature>
<keyword evidence="1" id="KW-0812">Transmembrane</keyword>
<evidence type="ECO:0000256" key="1">
    <source>
        <dbReference type="SAM" id="Phobius"/>
    </source>
</evidence>
<dbReference type="eggNOG" id="COG1413">
    <property type="taxonomic scope" value="Bacteria"/>
</dbReference>
<dbReference type="HOGENOM" id="CLU_1292528_0_0_0"/>
<dbReference type="InterPro" id="IPR011989">
    <property type="entry name" value="ARM-like"/>
</dbReference>
<keyword evidence="1" id="KW-0472">Membrane</keyword>
<reference evidence="3" key="1">
    <citation type="submission" date="2013-03" db="EMBL/GenBank/DDBJ databases">
        <title>Genome sequence of Chthonomonas calidirosea, the first sequenced genome from the Armatimonadetes phylum (formally candidate division OP10).</title>
        <authorList>
            <person name="Lee K.C.Y."/>
            <person name="Morgan X.C."/>
            <person name="Dunfield P.F."/>
            <person name="Tamas I."/>
            <person name="Houghton K.M."/>
            <person name="Vyssotski M."/>
            <person name="Ryan J.L.J."/>
            <person name="Lagutin K."/>
            <person name="McDonald I.R."/>
            <person name="Stott M.B."/>
        </authorList>
    </citation>
    <scope>NUCLEOTIDE SEQUENCE [LARGE SCALE GENOMIC DNA]</scope>
    <source>
        <strain evidence="3">DSM 23976 / ICMP 18418 / T49</strain>
    </source>
</reference>